<feature type="domain" description="MIF4G" evidence="5">
    <location>
        <begin position="63"/>
        <end position="290"/>
    </location>
</feature>
<evidence type="ECO:0000259" key="5">
    <source>
        <dbReference type="SMART" id="SM00543"/>
    </source>
</evidence>
<comment type="subcellular location">
    <subcellularLocation>
        <location evidence="1">Cytoplasm</location>
    </subcellularLocation>
</comment>
<dbReference type="FunFam" id="1.25.40.180:FF:000014">
    <property type="entry name" value="Putative regulator of nonsense transcripts 2"/>
    <property type="match status" value="1"/>
</dbReference>
<dbReference type="Pfam" id="PF04050">
    <property type="entry name" value="Upf2"/>
    <property type="match status" value="1"/>
</dbReference>
<feature type="compositionally biased region" description="Basic and acidic residues" evidence="4">
    <location>
        <begin position="970"/>
        <end position="981"/>
    </location>
</feature>
<keyword evidence="7" id="KW-1185">Reference proteome</keyword>
<feature type="domain" description="MIF4G" evidence="5">
    <location>
        <begin position="669"/>
        <end position="887"/>
    </location>
</feature>
<evidence type="ECO:0000256" key="2">
    <source>
        <dbReference type="ARBA" id="ARBA00022490"/>
    </source>
</evidence>
<dbReference type="InterPro" id="IPR039762">
    <property type="entry name" value="Nmd2/UPF2"/>
</dbReference>
<dbReference type="GO" id="GO:0035145">
    <property type="term" value="C:exon-exon junction complex"/>
    <property type="evidence" value="ECO:0007669"/>
    <property type="project" value="TreeGrafter"/>
</dbReference>
<proteinExistence type="predicted"/>
<dbReference type="PANTHER" id="PTHR12839">
    <property type="entry name" value="NONSENSE-MEDIATED MRNA DECAY PROTEIN 2 UP-FRAMESHIFT SUPPRESSOR 2"/>
    <property type="match status" value="1"/>
</dbReference>
<dbReference type="AlphaFoldDB" id="A0A9N9WMR2"/>
<dbReference type="Gene3D" id="4.10.80.160">
    <property type="match status" value="1"/>
</dbReference>
<dbReference type="GO" id="GO:0000184">
    <property type="term" value="P:nuclear-transcribed mRNA catabolic process, nonsense-mediated decay"/>
    <property type="evidence" value="ECO:0007669"/>
    <property type="project" value="InterPro"/>
</dbReference>
<feature type="coiled-coil region" evidence="3">
    <location>
        <begin position="262"/>
        <end position="307"/>
    </location>
</feature>
<dbReference type="Gene3D" id="1.25.40.180">
    <property type="match status" value="3"/>
</dbReference>
<dbReference type="SMART" id="SM00543">
    <property type="entry name" value="MIF4G"/>
    <property type="match status" value="3"/>
</dbReference>
<feature type="region of interest" description="Disordered" evidence="4">
    <location>
        <begin position="941"/>
        <end position="985"/>
    </location>
</feature>
<feature type="domain" description="MIF4G" evidence="5">
    <location>
        <begin position="464"/>
        <end position="653"/>
    </location>
</feature>
<feature type="region of interest" description="Disordered" evidence="4">
    <location>
        <begin position="1101"/>
        <end position="1134"/>
    </location>
</feature>
<dbReference type="InterPro" id="IPR003890">
    <property type="entry name" value="MIF4G-like_typ-3"/>
</dbReference>
<evidence type="ECO:0000256" key="4">
    <source>
        <dbReference type="SAM" id="MobiDB-lite"/>
    </source>
</evidence>
<evidence type="ECO:0000313" key="7">
    <source>
        <dbReference type="Proteomes" id="UP001153620"/>
    </source>
</evidence>
<feature type="coiled-coil region" evidence="3">
    <location>
        <begin position="1"/>
        <end position="48"/>
    </location>
</feature>
<dbReference type="SUPFAM" id="SSF48371">
    <property type="entry name" value="ARM repeat"/>
    <property type="match status" value="3"/>
</dbReference>
<dbReference type="Pfam" id="PF02854">
    <property type="entry name" value="MIF4G"/>
    <property type="match status" value="3"/>
</dbReference>
<protein>
    <recommendedName>
        <fullName evidence="5">MIF4G domain-containing protein</fullName>
    </recommendedName>
</protein>
<organism evidence="6 7">
    <name type="scientific">Chironomus riparius</name>
    <dbReference type="NCBI Taxonomy" id="315576"/>
    <lineage>
        <taxon>Eukaryota</taxon>
        <taxon>Metazoa</taxon>
        <taxon>Ecdysozoa</taxon>
        <taxon>Arthropoda</taxon>
        <taxon>Hexapoda</taxon>
        <taxon>Insecta</taxon>
        <taxon>Pterygota</taxon>
        <taxon>Neoptera</taxon>
        <taxon>Endopterygota</taxon>
        <taxon>Diptera</taxon>
        <taxon>Nematocera</taxon>
        <taxon>Chironomoidea</taxon>
        <taxon>Chironomidae</taxon>
        <taxon>Chironominae</taxon>
        <taxon>Chironomus</taxon>
    </lineage>
</organism>
<dbReference type="FunFam" id="1.25.40.180:FF:000092">
    <property type="entry name" value="SD07232p"/>
    <property type="match status" value="1"/>
</dbReference>
<evidence type="ECO:0000256" key="3">
    <source>
        <dbReference type="SAM" id="Coils"/>
    </source>
</evidence>
<dbReference type="GO" id="GO:0003723">
    <property type="term" value="F:RNA binding"/>
    <property type="evidence" value="ECO:0007669"/>
    <property type="project" value="InterPro"/>
</dbReference>
<dbReference type="Proteomes" id="UP001153620">
    <property type="component" value="Chromosome 2"/>
</dbReference>
<dbReference type="PANTHER" id="PTHR12839:SF7">
    <property type="entry name" value="REGULATOR OF NONSENSE TRANSCRIPTS 2"/>
    <property type="match status" value="1"/>
</dbReference>
<evidence type="ECO:0000313" key="6">
    <source>
        <dbReference type="EMBL" id="CAG9801734.1"/>
    </source>
</evidence>
<reference evidence="6" key="2">
    <citation type="submission" date="2022-10" db="EMBL/GenBank/DDBJ databases">
        <authorList>
            <consortium name="ENA_rothamsted_submissions"/>
            <consortium name="culmorum"/>
            <person name="King R."/>
        </authorList>
    </citation>
    <scope>NUCLEOTIDE SEQUENCE</scope>
</reference>
<reference evidence="6" key="1">
    <citation type="submission" date="2022-01" db="EMBL/GenBank/DDBJ databases">
        <authorList>
            <person name="King R."/>
        </authorList>
    </citation>
    <scope>NUCLEOTIDE SEQUENCE</scope>
</reference>
<feature type="region of interest" description="Disordered" evidence="4">
    <location>
        <begin position="414"/>
        <end position="451"/>
    </location>
</feature>
<dbReference type="InterPro" id="IPR007193">
    <property type="entry name" value="Upf2/Nmd2_C"/>
</dbReference>
<sequence length="1134" mass="132000">MEEEVKDVEQVKTAEEEAQELAELQKYIEELKEKLKSKNELREKNLSRVLPQEDYFTKLDSSLKKNTAFVKKLKQFTAAQLDSLLKDMSGLNLTKYISEVSSALMEAKLKMTDIPPVITLCSQLNRIYADFGQTFFENWQKNLTLKPGEKVQNMSKLRVDLRFYCELISVGIFTNKMGLPLLGSILMNLIMQDKEDHTNLSIILSFCKHSGEEYAGLTSRKILLLAKKYNIVLPSSSLLPPDKQQNLKNLLRDYHQTVCKHLKQEHKDLQSAERSKRKAMEARGEISNEKREQLEMLQSNYEKLVQSTISLSDLMNENMPELPKEPDNHNEGNIVEILEDLNEIMFDMWGDEDTKSFYVDLPDLRQFLPNFHGRKESSEPLPEVQQVTEEALDEENPVEPELNVEEEAIMKEIEEEAAKPEIEKSAIEKPQEEIEEPEPEPVQNETGEKPAQQKTQILGKHHLENFLANLPNCVNRELIDSAAIDFLLNFNNKPNRKKLVRALFNVHRTRLDLLPLLARFCAIINLVTSDVAMELSQMLKVDFKFHIKKRDQINIESKIKVVRYIGEMTKFALYPRLEALMCLKLLLSNFQHHHIEMTCAFLEVCGMYLYNCKDSRLRTSALLEQMMRLKKAMTLDSRHATQIENCYYLVKPPEGGVKVRQKIRTPIQMYVRYLIFEELHKGNVEKIVKYLRRLDWDDPNIADYVIKCLTKAYTFRWHLIRSLADVVSALSSYQEKAVMRVIDGVFEDIRAGLEIHSPKLAQRRIAMAKYLGELYIYRLVESQNVFNALYSIISYGVTWNNEILSPVDPPESLFRLKLACTLLDTCGAYFQSSSSKKKLDCFLVFLQNYYWFKKSHPVFKSSTETGDLFPFLIEHMYKECLHNLRPKLKPFKSYEIAQEGIEKLRQQMYPNLGNESESDNKMLNTIIENESDYTSEAIVESDDEINKPRSEIENFADDDEMDIDENSQMDEGKSEENKEPEKTEEDMEFEAMFDKLAADSYQERIKELPKVTTRDIPVPISTKTVKKTYEQLQDVDETKTDSVPFVLMVRNTKSGKQQFRNFIAPSDSELAKNLKMQEQKIKEEHERVKRLTLNITERLEEEDYQESLQKSPAFNRRPKVQKFKHQKGVPDIDF</sequence>
<accession>A0A9N9WMR2</accession>
<feature type="compositionally biased region" description="Acidic residues" evidence="4">
    <location>
        <begin position="954"/>
        <end position="968"/>
    </location>
</feature>
<dbReference type="GO" id="GO:0005737">
    <property type="term" value="C:cytoplasm"/>
    <property type="evidence" value="ECO:0007669"/>
    <property type="project" value="UniProtKB-SubCell"/>
</dbReference>
<dbReference type="InterPro" id="IPR016024">
    <property type="entry name" value="ARM-type_fold"/>
</dbReference>
<keyword evidence="3" id="KW-0175">Coiled coil</keyword>
<feature type="compositionally biased region" description="Basic residues" evidence="4">
    <location>
        <begin position="1116"/>
        <end position="1127"/>
    </location>
</feature>
<evidence type="ECO:0000256" key="1">
    <source>
        <dbReference type="ARBA" id="ARBA00004496"/>
    </source>
</evidence>
<keyword evidence="2" id="KW-0963">Cytoplasm</keyword>
<name>A0A9N9WMR2_9DIPT</name>
<gene>
    <name evidence="6" type="ORF">CHIRRI_LOCUS4655</name>
</gene>
<dbReference type="EMBL" id="OU895878">
    <property type="protein sequence ID" value="CAG9801734.1"/>
    <property type="molecule type" value="Genomic_DNA"/>
</dbReference>
<dbReference type="OrthoDB" id="27832at2759"/>
<feature type="compositionally biased region" description="Basic and acidic residues" evidence="4">
    <location>
        <begin position="414"/>
        <end position="432"/>
    </location>
</feature>